<dbReference type="InterPro" id="IPR013830">
    <property type="entry name" value="SGNH_hydro"/>
</dbReference>
<dbReference type="CDD" id="cd00229">
    <property type="entry name" value="SGNH_hydrolase"/>
    <property type="match status" value="1"/>
</dbReference>
<dbReference type="AlphaFoldDB" id="A0A127A1T3"/>
<dbReference type="Proteomes" id="UP000070134">
    <property type="component" value="Chromosome"/>
</dbReference>
<evidence type="ECO:0000313" key="3">
    <source>
        <dbReference type="Proteomes" id="UP000070134"/>
    </source>
</evidence>
<dbReference type="STRING" id="37927.SA2016_2745"/>
<dbReference type="EMBL" id="CP014518">
    <property type="protein sequence ID" value="AMM33410.1"/>
    <property type="molecule type" value="Genomic_DNA"/>
</dbReference>
<accession>A0A127A1T3</accession>
<feature type="domain" description="SGNH hydrolase-type esterase" evidence="1">
    <location>
        <begin position="123"/>
        <end position="275"/>
    </location>
</feature>
<proteinExistence type="predicted"/>
<evidence type="ECO:0000259" key="1">
    <source>
        <dbReference type="Pfam" id="PF13472"/>
    </source>
</evidence>
<dbReference type="Pfam" id="PF13472">
    <property type="entry name" value="Lipase_GDSL_2"/>
    <property type="match status" value="1"/>
</dbReference>
<dbReference type="SUPFAM" id="SSF52266">
    <property type="entry name" value="SGNH hydrolase"/>
    <property type="match status" value="1"/>
</dbReference>
<organism evidence="2 3">
    <name type="scientific">Sinomonas atrocyanea</name>
    <dbReference type="NCBI Taxonomy" id="37927"/>
    <lineage>
        <taxon>Bacteria</taxon>
        <taxon>Bacillati</taxon>
        <taxon>Actinomycetota</taxon>
        <taxon>Actinomycetes</taxon>
        <taxon>Micrococcales</taxon>
        <taxon>Micrococcaceae</taxon>
        <taxon>Sinomonas</taxon>
    </lineage>
</organism>
<reference evidence="2 3" key="1">
    <citation type="submission" date="2016-02" db="EMBL/GenBank/DDBJ databases">
        <title>Complete genome of Sinomonas atrocyanea KCTC 3377.</title>
        <authorList>
            <person name="Kim K.M."/>
        </authorList>
    </citation>
    <scope>NUCLEOTIDE SEQUENCE [LARGE SCALE GENOMIC DNA]</scope>
    <source>
        <strain evidence="2 3">KCTC 3377</strain>
    </source>
</reference>
<sequence length="293" mass="30386">MDRARRHANRPAAAVLVALLTVLLTGCEASQVLPPPSPEPSVPAAAPAPARAVGNPSPVLFGSAPLVLSPRTTTASRLTPAAYLPLGSLSRDPATQRIEPVLGDLSRTAVLIGDSQSVPQDSWVRGGLRGAGYSVYFAGAGGTGYTVGNRRVHAYTDALRRGDWRLPAGAPRLVVVEGGGNDATRGSSNPAIAAGARNLIAELRRTYPGARIVMVGTLARAAADGGGRRTRVDTLLRRTADGLKVPFVSCGDWISRYHLKGELADSVHLKPAGRARLAPVLAAALKARGLAIT</sequence>
<dbReference type="RefSeq" id="WP_066499030.1">
    <property type="nucleotide sequence ID" value="NZ_BJMO01000005.1"/>
</dbReference>
<gene>
    <name evidence="2" type="ORF">SA2016_2745</name>
</gene>
<dbReference type="PROSITE" id="PS51257">
    <property type="entry name" value="PROKAR_LIPOPROTEIN"/>
    <property type="match status" value="1"/>
</dbReference>
<keyword evidence="3" id="KW-1185">Reference proteome</keyword>
<evidence type="ECO:0000313" key="2">
    <source>
        <dbReference type="EMBL" id="AMM33410.1"/>
    </source>
</evidence>
<name>A0A127A1T3_9MICC</name>
<dbReference type="OrthoDB" id="8215557at2"/>
<protein>
    <submittedName>
        <fullName evidence="2">GDSL family lipase</fullName>
    </submittedName>
</protein>
<dbReference type="InterPro" id="IPR036514">
    <property type="entry name" value="SGNH_hydro_sf"/>
</dbReference>
<dbReference type="KEGG" id="satk:SA2016_2745"/>
<dbReference type="Gene3D" id="3.40.50.1110">
    <property type="entry name" value="SGNH hydrolase"/>
    <property type="match status" value="1"/>
</dbReference>